<evidence type="ECO:0000313" key="3">
    <source>
        <dbReference type="Proteomes" id="UP001519290"/>
    </source>
</evidence>
<dbReference type="Proteomes" id="UP001519290">
    <property type="component" value="Unassembled WGS sequence"/>
</dbReference>
<evidence type="ECO:0008006" key="4">
    <source>
        <dbReference type="Google" id="ProtNLM"/>
    </source>
</evidence>
<organism evidence="2 3">
    <name type="scientific">Brachybacterium sacelli</name>
    <dbReference type="NCBI Taxonomy" id="173364"/>
    <lineage>
        <taxon>Bacteria</taxon>
        <taxon>Bacillati</taxon>
        <taxon>Actinomycetota</taxon>
        <taxon>Actinomycetes</taxon>
        <taxon>Micrococcales</taxon>
        <taxon>Dermabacteraceae</taxon>
        <taxon>Brachybacterium</taxon>
    </lineage>
</organism>
<accession>A0ABS4X0W1</accession>
<sequence length="274" mass="28935">MSTARDLFAVLLLIVSTALASLWLPAVWFESHVVDQDGFLAITQPLADDPAFQRTLTDGAVEKILGEGTVPGWIADSVEPAVQDQAARASDSEAFTPVWDAAMVELHGALFTPGSSDLEVDLEPVIDSVLTSVEEQVPLLEIPRPDSAAVTVATVPDVPLLTHATVLDPWAQRAGPIALGLAVLALLIAGHRRVMLTVAGLGTMIAGLVTWALAQRLESLVPDRIDQATFLGPIVREFEQLFATDVMPQGVILLGVGALVAAAGLVLVGLHRRS</sequence>
<keyword evidence="1" id="KW-1133">Transmembrane helix</keyword>
<feature type="transmembrane region" description="Helical" evidence="1">
    <location>
        <begin position="170"/>
        <end position="189"/>
    </location>
</feature>
<keyword evidence="1" id="KW-0472">Membrane</keyword>
<proteinExistence type="predicted"/>
<protein>
    <recommendedName>
        <fullName evidence="4">DUF1461 domain-containing protein</fullName>
    </recommendedName>
</protein>
<dbReference type="RefSeq" id="WP_209901615.1">
    <property type="nucleotide sequence ID" value="NZ_BAAAJW010000011.1"/>
</dbReference>
<gene>
    <name evidence="2" type="ORF">JOF43_001978</name>
</gene>
<evidence type="ECO:0000256" key="1">
    <source>
        <dbReference type="SAM" id="Phobius"/>
    </source>
</evidence>
<comment type="caution">
    <text evidence="2">The sequence shown here is derived from an EMBL/GenBank/DDBJ whole genome shotgun (WGS) entry which is preliminary data.</text>
</comment>
<feature type="transmembrane region" description="Helical" evidence="1">
    <location>
        <begin position="251"/>
        <end position="270"/>
    </location>
</feature>
<reference evidence="2 3" key="1">
    <citation type="submission" date="2021-03" db="EMBL/GenBank/DDBJ databases">
        <title>Sequencing the genomes of 1000 actinobacteria strains.</title>
        <authorList>
            <person name="Klenk H.-P."/>
        </authorList>
    </citation>
    <scope>NUCLEOTIDE SEQUENCE [LARGE SCALE GENOMIC DNA]</scope>
    <source>
        <strain evidence="2 3">DSM 14566</strain>
    </source>
</reference>
<evidence type="ECO:0000313" key="2">
    <source>
        <dbReference type="EMBL" id="MBP2382021.1"/>
    </source>
</evidence>
<name>A0ABS4X0W1_9MICO</name>
<keyword evidence="3" id="KW-1185">Reference proteome</keyword>
<feature type="transmembrane region" description="Helical" evidence="1">
    <location>
        <begin position="196"/>
        <end position="214"/>
    </location>
</feature>
<keyword evidence="1" id="KW-0812">Transmembrane</keyword>
<dbReference type="EMBL" id="JAGIOD010000001">
    <property type="protein sequence ID" value="MBP2382021.1"/>
    <property type="molecule type" value="Genomic_DNA"/>
</dbReference>